<evidence type="ECO:0000256" key="4">
    <source>
        <dbReference type="ARBA" id="ARBA00022692"/>
    </source>
</evidence>
<evidence type="ECO:0000313" key="10">
    <source>
        <dbReference type="Proteomes" id="UP000198822"/>
    </source>
</evidence>
<feature type="domain" description="VTT" evidence="8">
    <location>
        <begin position="38"/>
        <end position="156"/>
    </location>
</feature>
<keyword evidence="3" id="KW-1003">Cell membrane</keyword>
<dbReference type="RefSeq" id="WP_092501979.1">
    <property type="nucleotide sequence ID" value="NZ_LT629695.1"/>
</dbReference>
<dbReference type="PANTHER" id="PTHR42709">
    <property type="entry name" value="ALKALINE PHOSPHATASE LIKE PROTEIN"/>
    <property type="match status" value="1"/>
</dbReference>
<feature type="transmembrane region" description="Helical" evidence="7">
    <location>
        <begin position="56"/>
        <end position="77"/>
    </location>
</feature>
<keyword evidence="4 7" id="KW-0812">Transmembrane</keyword>
<dbReference type="GO" id="GO:0005886">
    <property type="term" value="C:plasma membrane"/>
    <property type="evidence" value="ECO:0007669"/>
    <property type="project" value="UniProtKB-SubCell"/>
</dbReference>
<dbReference type="Pfam" id="PF09335">
    <property type="entry name" value="VTT_dom"/>
    <property type="match status" value="1"/>
</dbReference>
<evidence type="ECO:0000256" key="1">
    <source>
        <dbReference type="ARBA" id="ARBA00004651"/>
    </source>
</evidence>
<comment type="similarity">
    <text evidence="2">Belongs to the DedA family.</text>
</comment>
<dbReference type="PANTHER" id="PTHR42709:SF6">
    <property type="entry name" value="UNDECAPRENYL PHOSPHATE TRANSPORTER A"/>
    <property type="match status" value="1"/>
</dbReference>
<feature type="transmembrane region" description="Helical" evidence="7">
    <location>
        <begin position="168"/>
        <end position="189"/>
    </location>
</feature>
<keyword evidence="6 7" id="KW-0472">Membrane</keyword>
<evidence type="ECO:0000313" key="9">
    <source>
        <dbReference type="EMBL" id="SDH20877.1"/>
    </source>
</evidence>
<evidence type="ECO:0000256" key="2">
    <source>
        <dbReference type="ARBA" id="ARBA00010792"/>
    </source>
</evidence>
<evidence type="ECO:0000256" key="5">
    <source>
        <dbReference type="ARBA" id="ARBA00022989"/>
    </source>
</evidence>
<keyword evidence="10" id="KW-1185">Reference proteome</keyword>
<sequence length="198" mass="20092">MDPVLDAIVAMAASPWALVVVAALCIVDSIVPPLPTEAVVIALVTLGAAGDAPHPVAIGATIAIAATLGDSLAYVLGRTVASRRWLRHRRIRTLARQASTLLRLRGASIVVAARFVPGLRVAVNATAGAVRMDARRFVPLVATAATLWATITVLIGVGAAWALGDSPVLAALAGAIAGLGVGLAVDAILRRRGVTTPA</sequence>
<dbReference type="InterPro" id="IPR032816">
    <property type="entry name" value="VTT_dom"/>
</dbReference>
<keyword evidence="5 7" id="KW-1133">Transmembrane helix</keyword>
<name>A0A1G8AJ07_9MICO</name>
<proteinExistence type="inferred from homology"/>
<feature type="transmembrane region" description="Helical" evidence="7">
    <location>
        <begin position="6"/>
        <end position="27"/>
    </location>
</feature>
<dbReference type="AlphaFoldDB" id="A0A1G8AJ07"/>
<reference evidence="10" key="1">
    <citation type="submission" date="2016-10" db="EMBL/GenBank/DDBJ databases">
        <authorList>
            <person name="Varghese N."/>
            <person name="Submissions S."/>
        </authorList>
    </citation>
    <scope>NUCLEOTIDE SEQUENCE [LARGE SCALE GENOMIC DNA]</scope>
    <source>
        <strain evidence="10">DSM 22002</strain>
    </source>
</reference>
<gene>
    <name evidence="9" type="ORF">SAMN04489720_0404</name>
</gene>
<dbReference type="InterPro" id="IPR051311">
    <property type="entry name" value="DedA_domain"/>
</dbReference>
<accession>A0A1G8AJ07</accession>
<evidence type="ECO:0000259" key="8">
    <source>
        <dbReference type="Pfam" id="PF09335"/>
    </source>
</evidence>
<comment type="subcellular location">
    <subcellularLocation>
        <location evidence="1">Cell membrane</location>
        <topology evidence="1">Multi-pass membrane protein</topology>
    </subcellularLocation>
</comment>
<organism evidence="9 10">
    <name type="scientific">Agrococcus jejuensis</name>
    <dbReference type="NCBI Taxonomy" id="399736"/>
    <lineage>
        <taxon>Bacteria</taxon>
        <taxon>Bacillati</taxon>
        <taxon>Actinomycetota</taxon>
        <taxon>Actinomycetes</taxon>
        <taxon>Micrococcales</taxon>
        <taxon>Microbacteriaceae</taxon>
        <taxon>Agrococcus</taxon>
    </lineage>
</organism>
<evidence type="ECO:0000256" key="6">
    <source>
        <dbReference type="ARBA" id="ARBA00023136"/>
    </source>
</evidence>
<feature type="transmembrane region" description="Helical" evidence="7">
    <location>
        <begin position="137"/>
        <end position="162"/>
    </location>
</feature>
<dbReference type="EMBL" id="LT629695">
    <property type="protein sequence ID" value="SDH20877.1"/>
    <property type="molecule type" value="Genomic_DNA"/>
</dbReference>
<evidence type="ECO:0000256" key="3">
    <source>
        <dbReference type="ARBA" id="ARBA00022475"/>
    </source>
</evidence>
<dbReference type="Proteomes" id="UP000198822">
    <property type="component" value="Chromosome I"/>
</dbReference>
<dbReference type="OrthoDB" id="162303at2"/>
<protein>
    <submittedName>
        <fullName evidence="9">Membrane protein DedA, SNARE-associated domain</fullName>
    </submittedName>
</protein>
<dbReference type="STRING" id="399736.SAMN04489720_0404"/>
<evidence type="ECO:0000256" key="7">
    <source>
        <dbReference type="SAM" id="Phobius"/>
    </source>
</evidence>